<dbReference type="AlphaFoldDB" id="A0A3N4R697"/>
<accession>A0A3N4R697</accession>
<comment type="caution">
    <text evidence="2">The sequence shown here is derived from an EMBL/GenBank/DDBJ whole genome shotgun (WGS) entry which is preliminary data.</text>
</comment>
<keyword evidence="3" id="KW-1185">Reference proteome</keyword>
<evidence type="ECO:0000313" key="2">
    <source>
        <dbReference type="EMBL" id="RPE28938.1"/>
    </source>
</evidence>
<protein>
    <submittedName>
        <fullName evidence="2">Uncharacterized protein</fullName>
    </submittedName>
</protein>
<sequence>MTVPVRLAVLPALPVLTVRRYIDHGRIYSACCR</sequence>
<dbReference type="EMBL" id="RKQG01000002">
    <property type="protein sequence ID" value="RPE28938.1"/>
    <property type="molecule type" value="Genomic_DNA"/>
</dbReference>
<organism evidence="2 3">
    <name type="scientific">Kitasatospora cineracea</name>
    <dbReference type="NCBI Taxonomy" id="88074"/>
    <lineage>
        <taxon>Bacteria</taxon>
        <taxon>Bacillati</taxon>
        <taxon>Actinomycetota</taxon>
        <taxon>Actinomycetes</taxon>
        <taxon>Kitasatosporales</taxon>
        <taxon>Streptomycetaceae</taxon>
        <taxon>Kitasatospora</taxon>
    </lineage>
</organism>
<evidence type="ECO:0000313" key="1">
    <source>
        <dbReference type="EMBL" id="ROR37620.1"/>
    </source>
</evidence>
<dbReference type="Proteomes" id="UP000266906">
    <property type="component" value="Unassembled WGS sequence"/>
</dbReference>
<dbReference type="EMBL" id="RJVJ01000002">
    <property type="protein sequence ID" value="ROR37620.1"/>
    <property type="molecule type" value="Genomic_DNA"/>
</dbReference>
<reference evidence="3 4" key="1">
    <citation type="submission" date="2018-11" db="EMBL/GenBank/DDBJ databases">
        <title>Sequencing the genomes of 1000 actinobacteria strains.</title>
        <authorList>
            <person name="Klenk H.-P."/>
        </authorList>
    </citation>
    <scope>NUCLEOTIDE SEQUENCE [LARGE SCALE GENOMIC DNA]</scope>
    <source>
        <strain evidence="1 4">DSM 44780</strain>
        <strain evidence="2 3">DSM 44781</strain>
    </source>
</reference>
<name>A0A3N4R697_9ACTN</name>
<dbReference type="Proteomes" id="UP000267408">
    <property type="component" value="Unassembled WGS sequence"/>
</dbReference>
<evidence type="ECO:0000313" key="4">
    <source>
        <dbReference type="Proteomes" id="UP000267408"/>
    </source>
</evidence>
<accession>A0A8G1X996</accession>
<proteinExistence type="predicted"/>
<gene>
    <name evidence="2" type="ORF">EDD38_6084</name>
    <name evidence="1" type="ORF">EDD39_5770</name>
</gene>
<evidence type="ECO:0000313" key="3">
    <source>
        <dbReference type="Proteomes" id="UP000266906"/>
    </source>
</evidence>